<protein>
    <submittedName>
        <fullName evidence="1">Uncharacterized protein</fullName>
    </submittedName>
</protein>
<feature type="non-terminal residue" evidence="1">
    <location>
        <position position="40"/>
    </location>
</feature>
<evidence type="ECO:0000313" key="1">
    <source>
        <dbReference type="EMBL" id="SVE19777.1"/>
    </source>
</evidence>
<sequence length="40" mass="4423">MIQYSVLKAAFSLFRNPLIPFLFQAIGILDKALSLAEGPE</sequence>
<reference evidence="1" key="1">
    <citation type="submission" date="2018-05" db="EMBL/GenBank/DDBJ databases">
        <authorList>
            <person name="Lanie J.A."/>
            <person name="Ng W.-L."/>
            <person name="Kazmierczak K.M."/>
            <person name="Andrzejewski T.M."/>
            <person name="Davidsen T.M."/>
            <person name="Wayne K.J."/>
            <person name="Tettelin H."/>
            <person name="Glass J.I."/>
            <person name="Rusch D."/>
            <person name="Podicherti R."/>
            <person name="Tsui H.-C.T."/>
            <person name="Winkler M.E."/>
        </authorList>
    </citation>
    <scope>NUCLEOTIDE SEQUENCE</scope>
</reference>
<organism evidence="1">
    <name type="scientific">marine metagenome</name>
    <dbReference type="NCBI Taxonomy" id="408172"/>
    <lineage>
        <taxon>unclassified sequences</taxon>
        <taxon>metagenomes</taxon>
        <taxon>ecological metagenomes</taxon>
    </lineage>
</organism>
<gene>
    <name evidence="1" type="ORF">METZ01_LOCUS472631</name>
</gene>
<name>A0A383BI19_9ZZZZ</name>
<dbReference type="EMBL" id="UINC01200751">
    <property type="protein sequence ID" value="SVE19777.1"/>
    <property type="molecule type" value="Genomic_DNA"/>
</dbReference>
<accession>A0A383BI19</accession>
<dbReference type="AlphaFoldDB" id="A0A383BI19"/>
<proteinExistence type="predicted"/>